<name>A0A4Y8LA16_9BACT</name>
<evidence type="ECO:0000313" key="3">
    <source>
        <dbReference type="Proteomes" id="UP000297861"/>
    </source>
</evidence>
<keyword evidence="3" id="KW-1185">Reference proteome</keyword>
<proteinExistence type="predicted"/>
<organism evidence="2 3">
    <name type="scientific">Dysgonomonas capnocytophagoides</name>
    <dbReference type="NCBI Taxonomy" id="45254"/>
    <lineage>
        <taxon>Bacteria</taxon>
        <taxon>Pseudomonadati</taxon>
        <taxon>Bacteroidota</taxon>
        <taxon>Bacteroidia</taxon>
        <taxon>Bacteroidales</taxon>
        <taxon>Dysgonomonadaceae</taxon>
        <taxon>Dysgonomonas</taxon>
    </lineage>
</organism>
<gene>
    <name evidence="2" type="ORF">E2605_06620</name>
</gene>
<accession>A0A4Y8LA16</accession>
<dbReference type="EMBL" id="SOML01000003">
    <property type="protein sequence ID" value="TFD97336.1"/>
    <property type="molecule type" value="Genomic_DNA"/>
</dbReference>
<evidence type="ECO:0000313" key="2">
    <source>
        <dbReference type="EMBL" id="TFD97336.1"/>
    </source>
</evidence>
<dbReference type="Pfam" id="PF22557">
    <property type="entry name" value="DuOB"/>
    <property type="match status" value="1"/>
</dbReference>
<feature type="domain" description="Dual OB-containing" evidence="1">
    <location>
        <begin position="1"/>
        <end position="219"/>
    </location>
</feature>
<dbReference type="RefSeq" id="WP_407920052.1">
    <property type="nucleotide sequence ID" value="NZ_SOML01000003.1"/>
</dbReference>
<protein>
    <recommendedName>
        <fullName evidence="1">Dual OB-containing domain-containing protein</fullName>
    </recommendedName>
</protein>
<dbReference type="InterPro" id="IPR054335">
    <property type="entry name" value="DuOB_dom"/>
</dbReference>
<dbReference type="AlphaFoldDB" id="A0A4Y8LA16"/>
<reference evidence="2 3" key="1">
    <citation type="submission" date="2019-03" db="EMBL/GenBank/DDBJ databases">
        <title>San Antonio Military Medical Center submission to MRSN (WRAIR), pending publication.</title>
        <authorList>
            <person name="Blyth D.M."/>
            <person name="Mccarthy S.L."/>
            <person name="Schall S.E."/>
            <person name="Stam J.A."/>
            <person name="Ong A.C."/>
            <person name="Mcgann P.T."/>
        </authorList>
    </citation>
    <scope>NUCLEOTIDE SEQUENCE [LARGE SCALE GENOMIC DNA]</scope>
    <source>
        <strain evidence="2 3">MRSN571793</strain>
    </source>
</reference>
<comment type="caution">
    <text evidence="2">The sequence shown here is derived from an EMBL/GenBank/DDBJ whole genome shotgun (WGS) entry which is preliminary data.</text>
</comment>
<evidence type="ECO:0000259" key="1">
    <source>
        <dbReference type="Pfam" id="PF22557"/>
    </source>
</evidence>
<sequence length="220" mass="25711">MDVVIVSKTRMSKAICVGGVLANGKFVRLLDSNGYNQSIDTELNIGDVYTITFEERQQRRPPHTEDILIFSKIYRFSFESVERMVFYLRNKLNINIWKGNIDSIFDSKLQWTNGNNGSGYVSELGEIPNQSTGFWILDRNLIRNDFNEKIRYKYQFLASSSNHEIDLIRKSLQTKYIPYVGLQEPLTIIEKGTLVRLSLARWWSPNNDEERCYLQLSGWY</sequence>
<dbReference type="Proteomes" id="UP000297861">
    <property type="component" value="Unassembled WGS sequence"/>
</dbReference>